<dbReference type="GO" id="GO:0005737">
    <property type="term" value="C:cytoplasm"/>
    <property type="evidence" value="ECO:0007669"/>
    <property type="project" value="TreeGrafter"/>
</dbReference>
<evidence type="ECO:0000259" key="2">
    <source>
        <dbReference type="PROSITE" id="PS51411"/>
    </source>
</evidence>
<feature type="compositionally biased region" description="Basic and acidic residues" evidence="1">
    <location>
        <begin position="489"/>
        <end position="498"/>
    </location>
</feature>
<comment type="caution">
    <text evidence="3">The sequence shown here is derived from an EMBL/GenBank/DDBJ whole genome shotgun (WGS) entry which is preliminary data.</text>
</comment>
<dbReference type="EMBL" id="WCRS01000004">
    <property type="protein sequence ID" value="KAB4475666.1"/>
    <property type="molecule type" value="Genomic_DNA"/>
</dbReference>
<dbReference type="RefSeq" id="WP_008762753.1">
    <property type="nucleotide sequence ID" value="NZ_CABJDH010000001.1"/>
</dbReference>
<feature type="compositionally biased region" description="Polar residues" evidence="1">
    <location>
        <begin position="385"/>
        <end position="401"/>
    </location>
</feature>
<dbReference type="Proteomes" id="UP000284785">
    <property type="component" value="Unassembled WGS sequence"/>
</dbReference>
<evidence type="ECO:0000313" key="6">
    <source>
        <dbReference type="Proteomes" id="UP000284785"/>
    </source>
</evidence>
<dbReference type="PROSITE" id="PS51411">
    <property type="entry name" value="PSP1_C"/>
    <property type="match status" value="1"/>
</dbReference>
<reference evidence="3 7" key="2">
    <citation type="journal article" date="2019" name="Nat. Med.">
        <title>A library of human gut bacterial isolates paired with longitudinal multiomics data enables mechanistic microbiome research.</title>
        <authorList>
            <person name="Poyet M."/>
            <person name="Groussin M."/>
            <person name="Gibbons S.M."/>
            <person name="Avila-Pacheco J."/>
            <person name="Jiang X."/>
            <person name="Kearney S.M."/>
            <person name="Perrotta A.R."/>
            <person name="Berdy B."/>
            <person name="Zhao S."/>
            <person name="Lieberman T.D."/>
            <person name="Swanson P.K."/>
            <person name="Smith M."/>
            <person name="Roesemann S."/>
            <person name="Alexander J.E."/>
            <person name="Rich S.A."/>
            <person name="Livny J."/>
            <person name="Vlamakis H."/>
            <person name="Clish C."/>
            <person name="Bullock K."/>
            <person name="Deik A."/>
            <person name="Scott J."/>
            <person name="Pierce K.A."/>
            <person name="Xavier R.J."/>
            <person name="Alm E.J."/>
        </authorList>
    </citation>
    <scope>NUCLEOTIDE SEQUENCE [LARGE SCALE GENOMIC DNA]</scope>
    <source>
        <strain evidence="3 7">BIOML-A156</strain>
    </source>
</reference>
<feature type="compositionally biased region" description="Basic and acidic residues" evidence="1">
    <location>
        <begin position="434"/>
        <end position="444"/>
    </location>
</feature>
<evidence type="ECO:0000313" key="4">
    <source>
        <dbReference type="EMBL" id="MCE9240461.1"/>
    </source>
</evidence>
<dbReference type="Proteomes" id="UP001200544">
    <property type="component" value="Unassembled WGS sequence"/>
</dbReference>
<name>A0A139KF44_BACT4</name>
<evidence type="ECO:0000313" key="7">
    <source>
        <dbReference type="Proteomes" id="UP000488521"/>
    </source>
</evidence>
<dbReference type="PANTHER" id="PTHR43830:SF3">
    <property type="entry name" value="PROTEIN PSP1"/>
    <property type="match status" value="1"/>
</dbReference>
<dbReference type="Proteomes" id="UP000488521">
    <property type="component" value="Unassembled WGS sequence"/>
</dbReference>
<feature type="region of interest" description="Disordered" evidence="1">
    <location>
        <begin position="332"/>
        <end position="511"/>
    </location>
</feature>
<feature type="compositionally biased region" description="Low complexity" evidence="1">
    <location>
        <begin position="417"/>
        <end position="433"/>
    </location>
</feature>
<feature type="compositionally biased region" description="Low complexity" evidence="1">
    <location>
        <begin position="445"/>
        <end position="459"/>
    </location>
</feature>
<feature type="compositionally biased region" description="Polar residues" evidence="1">
    <location>
        <begin position="499"/>
        <end position="511"/>
    </location>
</feature>
<dbReference type="AlphaFoldDB" id="A0A139KF44"/>
<feature type="compositionally biased region" description="Basic and acidic residues" evidence="1">
    <location>
        <begin position="332"/>
        <end position="356"/>
    </location>
</feature>
<reference evidence="5 6" key="1">
    <citation type="submission" date="2018-08" db="EMBL/GenBank/DDBJ databases">
        <title>A genome reference for cultivated species of the human gut microbiota.</title>
        <authorList>
            <person name="Zou Y."/>
            <person name="Xue W."/>
            <person name="Luo G."/>
        </authorList>
    </citation>
    <scope>NUCLEOTIDE SEQUENCE [LARGE SCALE GENOMIC DNA]</scope>
    <source>
        <strain evidence="5 6">AM30-26</strain>
    </source>
</reference>
<dbReference type="PANTHER" id="PTHR43830">
    <property type="entry name" value="PROTEIN PSP1"/>
    <property type="match status" value="1"/>
</dbReference>
<organism evidence="3 7">
    <name type="scientific">Bacteroides thetaiotaomicron</name>
    <dbReference type="NCBI Taxonomy" id="818"/>
    <lineage>
        <taxon>Bacteria</taxon>
        <taxon>Pseudomonadati</taxon>
        <taxon>Bacteroidota</taxon>
        <taxon>Bacteroidia</taxon>
        <taxon>Bacteroidales</taxon>
        <taxon>Bacteroidaceae</taxon>
        <taxon>Bacteroides</taxon>
    </lineage>
</organism>
<proteinExistence type="predicted"/>
<dbReference type="EMBL" id="JAHYQA010000025">
    <property type="protein sequence ID" value="MCE9240461.1"/>
    <property type="molecule type" value="Genomic_DNA"/>
</dbReference>
<protein>
    <recommendedName>
        <fullName evidence="2">PSP1 C-terminal domain-containing protein</fullName>
    </recommendedName>
</protein>
<evidence type="ECO:0000256" key="1">
    <source>
        <dbReference type="SAM" id="MobiDB-lite"/>
    </source>
</evidence>
<dbReference type="Pfam" id="PF04468">
    <property type="entry name" value="PSP1"/>
    <property type="match status" value="1"/>
</dbReference>
<reference evidence="4" key="3">
    <citation type="submission" date="2021-07" db="EMBL/GenBank/DDBJ databases">
        <title>Comparative genomics of Bacteroides fragilis group isolates reveals species-dependent resistance mechanisms and validates clinical tools for resistance prediction.</title>
        <authorList>
            <person name="Wallace M.J."/>
            <person name="Jean S."/>
            <person name="Wallace M.A."/>
            <person name="Carey-Ann B.D."/>
            <person name="Dantas G."/>
        </authorList>
    </citation>
    <scope>NUCLEOTIDE SEQUENCE</scope>
    <source>
        <strain evidence="4">BJH_160</strain>
    </source>
</reference>
<dbReference type="EMBL" id="QSJP01000002">
    <property type="protein sequence ID" value="RHD91043.1"/>
    <property type="molecule type" value="Genomic_DNA"/>
</dbReference>
<feature type="domain" description="PSP1 C-terminal" evidence="2">
    <location>
        <begin position="105"/>
        <end position="190"/>
    </location>
</feature>
<dbReference type="NCBIfam" id="NF041131">
    <property type="entry name" value="RicT_YaaT_fam"/>
    <property type="match status" value="1"/>
</dbReference>
<evidence type="ECO:0000313" key="3">
    <source>
        <dbReference type="EMBL" id="KAB4475666.1"/>
    </source>
</evidence>
<sequence length="511" mass="58667">MEYKLHNGSGGLCCKGCSRQDKKLNTYDWLADIPGNAEECDMVEVQFKNTRKGYYRNSNKIKLEKGDIVAVEAAPGHDIGVVTLTGRLVPLQMKKANFKTDVEIKRIYRKAKPVDMEKFNEAKAKEHATMIRARQIALNLNLDMKIGDVEYQGDGNKAIFYYIADERVDFRQLIKVLAEAFRVRIEMKQIGARQEAGRIGGIGPCGRELCCATWMTSFVSVSTSAARFQDISLNPQKLAGQCAKLKCCLNYEVDCYVEAQKRLPSKEIELETKDGTFYFFKADILSNHVSYSTDKNFPANLVTISGKRAFEVIAMNKKGMKPDSLLEAEVKQESKKPIDLLEQESLTRFDRNRNNKDGNNGNRNKKKRKGNNDNRPQAQAEGGNRPQQPQRGENENRPQPSENGNRGERGDRENRPRNNNNNNRNRGQNQGRNNENRRPERGQNQERPQNPNRPQNQERPQNRERQPKQERPQNQERPQEQGRQPNQERIPRPERNSNQEKPQNNEKPAQE</sequence>
<gene>
    <name evidence="5" type="ORF">DW780_03575</name>
    <name evidence="3" type="ORF">GAN59_09400</name>
    <name evidence="4" type="ORF">K0H07_25305</name>
</gene>
<accession>A0A139KF44</accession>
<dbReference type="InterPro" id="IPR047767">
    <property type="entry name" value="PSP1-like"/>
</dbReference>
<feature type="compositionally biased region" description="Basic and acidic residues" evidence="1">
    <location>
        <begin position="405"/>
        <end position="416"/>
    </location>
</feature>
<dbReference type="InterPro" id="IPR007557">
    <property type="entry name" value="PSP1_C"/>
</dbReference>
<feature type="compositionally biased region" description="Basic and acidic residues" evidence="1">
    <location>
        <begin position="460"/>
        <end position="480"/>
    </location>
</feature>
<evidence type="ECO:0000313" key="5">
    <source>
        <dbReference type="EMBL" id="RHD91043.1"/>
    </source>
</evidence>